<dbReference type="PANTHER" id="PTHR46405">
    <property type="entry name" value="OS05G0141500 PROTEIN"/>
    <property type="match status" value="1"/>
</dbReference>
<reference evidence="4" key="1">
    <citation type="journal article" date="2024" name="IScience">
        <title>Strigolactones Initiate the Formation of Haustorium-like Structures in Castilleja.</title>
        <authorList>
            <person name="Buerger M."/>
            <person name="Peterson D."/>
            <person name="Chory J."/>
        </authorList>
    </citation>
    <scope>NUCLEOTIDE SEQUENCE [LARGE SCALE GENOMIC DNA]</scope>
</reference>
<feature type="coiled-coil region" evidence="1">
    <location>
        <begin position="195"/>
        <end position="304"/>
    </location>
</feature>
<dbReference type="PANTHER" id="PTHR46405:SF3">
    <property type="entry name" value="RING_U-BOX SUPERFAMILY PROTEIN"/>
    <property type="match status" value="1"/>
</dbReference>
<feature type="compositionally biased region" description="Basic residues" evidence="2">
    <location>
        <begin position="1"/>
        <end position="15"/>
    </location>
</feature>
<sequence length="360" mass="41402">MGGSRKGKHSKGKGKSKPDKSDTIQEKPKKLNPKLDMGQASSKNLDFSKTIPYAEWELEEFLYVKIDELYKMARERLLTSGYSTSEVEAAILNAGHIHDQMNLLDNIVSNSICFLEFDIKPEGEAFKNSKEKEEMLSLLSQEKKNVETQKARSRAQLKQLVEQVKTNSGLANDKCQRPENELTHLRESHSHLIEVMDSEKRLSEHFSELQKLRMERKNWEKMKTGKNCSEMSVKLLETERTLGQANTEASLVNDALKRLEIENDRIRAEVAAFNLNASESERELKQVLKREKRYTKKLADVEKQSSVLRSLCDEENQRVAVELERGLFLAETEAKETERKWKQKSKELKGRNACPSVSRN</sequence>
<name>A0ABD3BZ30_9LAMI</name>
<gene>
    <name evidence="3" type="ORF">CASFOL_033740</name>
</gene>
<organism evidence="3 4">
    <name type="scientific">Castilleja foliolosa</name>
    <dbReference type="NCBI Taxonomy" id="1961234"/>
    <lineage>
        <taxon>Eukaryota</taxon>
        <taxon>Viridiplantae</taxon>
        <taxon>Streptophyta</taxon>
        <taxon>Embryophyta</taxon>
        <taxon>Tracheophyta</taxon>
        <taxon>Spermatophyta</taxon>
        <taxon>Magnoliopsida</taxon>
        <taxon>eudicotyledons</taxon>
        <taxon>Gunneridae</taxon>
        <taxon>Pentapetalae</taxon>
        <taxon>asterids</taxon>
        <taxon>lamiids</taxon>
        <taxon>Lamiales</taxon>
        <taxon>Orobanchaceae</taxon>
        <taxon>Pedicularideae</taxon>
        <taxon>Castillejinae</taxon>
        <taxon>Castilleja</taxon>
    </lineage>
</organism>
<accession>A0ABD3BZ30</accession>
<feature type="compositionally biased region" description="Basic and acidic residues" evidence="2">
    <location>
        <begin position="16"/>
        <end position="29"/>
    </location>
</feature>
<dbReference type="InterPro" id="IPR046934">
    <property type="entry name" value="PIR2-like"/>
</dbReference>
<feature type="compositionally biased region" description="Basic and acidic residues" evidence="2">
    <location>
        <begin position="339"/>
        <end position="350"/>
    </location>
</feature>
<evidence type="ECO:0000256" key="2">
    <source>
        <dbReference type="SAM" id="MobiDB-lite"/>
    </source>
</evidence>
<evidence type="ECO:0000256" key="1">
    <source>
        <dbReference type="SAM" id="Coils"/>
    </source>
</evidence>
<dbReference type="EMBL" id="JAVIJP010000060">
    <property type="protein sequence ID" value="KAL3622329.1"/>
    <property type="molecule type" value="Genomic_DNA"/>
</dbReference>
<protein>
    <submittedName>
        <fullName evidence="3">Uncharacterized protein</fullName>
    </submittedName>
</protein>
<feature type="coiled-coil region" evidence="1">
    <location>
        <begin position="129"/>
        <end position="163"/>
    </location>
</feature>
<feature type="region of interest" description="Disordered" evidence="2">
    <location>
        <begin position="339"/>
        <end position="360"/>
    </location>
</feature>
<dbReference type="AlphaFoldDB" id="A0ABD3BZ30"/>
<keyword evidence="1" id="KW-0175">Coiled coil</keyword>
<evidence type="ECO:0000313" key="3">
    <source>
        <dbReference type="EMBL" id="KAL3622329.1"/>
    </source>
</evidence>
<proteinExistence type="predicted"/>
<comment type="caution">
    <text evidence="3">The sequence shown here is derived from an EMBL/GenBank/DDBJ whole genome shotgun (WGS) entry which is preliminary data.</text>
</comment>
<evidence type="ECO:0000313" key="4">
    <source>
        <dbReference type="Proteomes" id="UP001632038"/>
    </source>
</evidence>
<keyword evidence="4" id="KW-1185">Reference proteome</keyword>
<feature type="region of interest" description="Disordered" evidence="2">
    <location>
        <begin position="1"/>
        <end position="39"/>
    </location>
</feature>
<dbReference type="Proteomes" id="UP001632038">
    <property type="component" value="Unassembled WGS sequence"/>
</dbReference>